<sequence length="145" mass="17629">MYGSQCWTLRKTEEERLAVFERKILRKIYGPIYDQELQGWRKRHNQELTELFNKPNIINEIKRSKLEWAGHAVRKQDSMVQRVLQENPKRKRPLGRPRLRWEDGIKKDFLNAGGAECDHRNWKEVAKNREEWERICSMARWSQRP</sequence>
<protein>
    <submittedName>
        <fullName evidence="1">Uncharacterized transposon-derived protein F52C9.6</fullName>
    </submittedName>
</protein>
<accession>A0A2S2Q1T4</accession>
<evidence type="ECO:0000313" key="1">
    <source>
        <dbReference type="EMBL" id="MBY71659.1"/>
    </source>
</evidence>
<organism evidence="1">
    <name type="scientific">Sipha flava</name>
    <name type="common">yellow sugarcane aphid</name>
    <dbReference type="NCBI Taxonomy" id="143950"/>
    <lineage>
        <taxon>Eukaryota</taxon>
        <taxon>Metazoa</taxon>
        <taxon>Ecdysozoa</taxon>
        <taxon>Arthropoda</taxon>
        <taxon>Hexapoda</taxon>
        <taxon>Insecta</taxon>
        <taxon>Pterygota</taxon>
        <taxon>Neoptera</taxon>
        <taxon>Paraneoptera</taxon>
        <taxon>Hemiptera</taxon>
        <taxon>Sternorrhyncha</taxon>
        <taxon>Aphidomorpha</taxon>
        <taxon>Aphidoidea</taxon>
        <taxon>Aphididae</taxon>
        <taxon>Sipha</taxon>
    </lineage>
</organism>
<dbReference type="EMBL" id="GGMS01002456">
    <property type="protein sequence ID" value="MBY71659.1"/>
    <property type="molecule type" value="Transcribed_RNA"/>
</dbReference>
<proteinExistence type="predicted"/>
<reference evidence="1" key="1">
    <citation type="submission" date="2018-04" db="EMBL/GenBank/DDBJ databases">
        <title>Transcriptome assembly of Sipha flava.</title>
        <authorList>
            <person name="Scully E.D."/>
            <person name="Geib S.M."/>
            <person name="Palmer N.A."/>
            <person name="Koch K."/>
            <person name="Bradshaw J."/>
            <person name="Heng-Moss T."/>
            <person name="Sarath G."/>
        </authorList>
    </citation>
    <scope>NUCLEOTIDE SEQUENCE</scope>
</reference>
<dbReference type="OrthoDB" id="7987018at2759"/>
<gene>
    <name evidence="1" type="primary">F52C9.6_9</name>
    <name evidence="1" type="ORF">g.67769</name>
</gene>
<dbReference type="AlphaFoldDB" id="A0A2S2Q1T4"/>
<name>A0A2S2Q1T4_9HEMI</name>